<evidence type="ECO:0000256" key="9">
    <source>
        <dbReference type="SAM" id="Phobius"/>
    </source>
</evidence>
<comment type="similarity">
    <text evidence="8">Belongs to the NhaC Na(+)/H(+) (TC 2.A.35) antiporter family.</text>
</comment>
<feature type="transmembrane region" description="Helical" evidence="9">
    <location>
        <begin position="193"/>
        <end position="210"/>
    </location>
</feature>
<dbReference type="PANTHER" id="PTHR33451">
    <property type="entry name" value="MALATE-2H(+)/NA(+)-LACTATE ANTIPORTER"/>
    <property type="match status" value="1"/>
</dbReference>
<evidence type="ECO:0000313" key="11">
    <source>
        <dbReference type="EMBL" id="MDC2829669.1"/>
    </source>
</evidence>
<dbReference type="Proteomes" id="UP001220670">
    <property type="component" value="Unassembled WGS sequence"/>
</dbReference>
<dbReference type="EMBL" id="JAQONE010000021">
    <property type="protein sequence ID" value="MDC2829669.1"/>
    <property type="molecule type" value="Genomic_DNA"/>
</dbReference>
<evidence type="ECO:0000256" key="5">
    <source>
        <dbReference type="ARBA" id="ARBA00022692"/>
    </source>
</evidence>
<feature type="transmembrane region" description="Helical" evidence="9">
    <location>
        <begin position="396"/>
        <end position="419"/>
    </location>
</feature>
<feature type="transmembrane region" description="Helical" evidence="9">
    <location>
        <begin position="75"/>
        <end position="100"/>
    </location>
</feature>
<protein>
    <submittedName>
        <fullName evidence="11">Na+/H+ antiporter NhaC family protein</fullName>
    </submittedName>
</protein>
<keyword evidence="6 9" id="KW-1133">Transmembrane helix</keyword>
<evidence type="ECO:0000256" key="1">
    <source>
        <dbReference type="ARBA" id="ARBA00004651"/>
    </source>
</evidence>
<evidence type="ECO:0000256" key="7">
    <source>
        <dbReference type="ARBA" id="ARBA00023136"/>
    </source>
</evidence>
<feature type="transmembrane region" description="Helical" evidence="9">
    <location>
        <begin position="231"/>
        <end position="249"/>
    </location>
</feature>
<evidence type="ECO:0000256" key="6">
    <source>
        <dbReference type="ARBA" id="ARBA00022989"/>
    </source>
</evidence>
<reference evidence="11" key="1">
    <citation type="submission" date="2023-01" db="EMBL/GenBank/DDBJ databases">
        <title>Genome analysis of 13 Lactobacillus isolated from gut of wild boar.</title>
        <authorList>
            <person name="Papp P."/>
            <person name="Libisch B."/>
            <person name="Nagy T."/>
            <person name="Olasz F."/>
        </authorList>
    </citation>
    <scope>NUCLEOTIDE SEQUENCE</scope>
    <source>
        <strain evidence="11">F146</strain>
    </source>
</reference>
<dbReference type="InterPro" id="IPR018461">
    <property type="entry name" value="Na/H_Antiport_NhaC-like_C"/>
</dbReference>
<evidence type="ECO:0000256" key="4">
    <source>
        <dbReference type="ARBA" id="ARBA00022475"/>
    </source>
</evidence>
<name>A0AAJ1HS19_LIMMU</name>
<dbReference type="RefSeq" id="WP_272208845.1">
    <property type="nucleotide sequence ID" value="NZ_JAQOMV010000011.1"/>
</dbReference>
<sequence length="461" mass="49197">MEKQQLRMTESLGVIVVMFLILGTLIIKYKMSPQIPILCVFTLLLFYGRLRGFAWDQIIDGIAEGIKPGIIPMMIFMMIGLLISTWLASGTIATIMVIGFDLISVKFFIPTVFLTCGIVGIIVGNAFTTISTLGLAFMGIGHVLGFSDAMTAGAIVAGGFLGNNLSPLSDTSNLTTSLIGNRVPEHLKNTAKSAVPAALIAAVIYAVIGFRSTSADLSRVDVISKALKASFHVGAWSLLPILVLLIMSLRQVPAIPTLLAGSFTALVLAKIWTPSLSFAQISNLLMNGFQMHGSKLLNTLMSGGGIAHMLNSIALILCALSMGGLLMQYGVVDQLLLALQKLVNTPFKLVLATIVSGVAVNVMIGEEYLSEILPGTAFKSAYEEQHLSKNMLTRSLVAGGADINPLVPWSVSGIFIAGTLSLHDYGYVAFTLYPLLNPLVTLILAALSGRRQRKNQKQALA</sequence>
<dbReference type="GO" id="GO:0015297">
    <property type="term" value="F:antiporter activity"/>
    <property type="evidence" value="ECO:0007669"/>
    <property type="project" value="UniProtKB-KW"/>
</dbReference>
<gene>
    <name evidence="11" type="ORF">PO250_05030</name>
</gene>
<comment type="subcellular location">
    <subcellularLocation>
        <location evidence="1">Cell membrane</location>
        <topology evidence="1">Multi-pass membrane protein</topology>
    </subcellularLocation>
</comment>
<dbReference type="AlphaFoldDB" id="A0AAJ1HS19"/>
<evidence type="ECO:0000259" key="10">
    <source>
        <dbReference type="Pfam" id="PF03553"/>
    </source>
</evidence>
<dbReference type="InterPro" id="IPR052180">
    <property type="entry name" value="NhaC_Na-H+_Antiporter"/>
</dbReference>
<keyword evidence="2" id="KW-0813">Transport</keyword>
<feature type="transmembrane region" description="Helical" evidence="9">
    <location>
        <begin position="300"/>
        <end position="327"/>
    </location>
</feature>
<accession>A0AAJ1HS19</accession>
<evidence type="ECO:0000256" key="8">
    <source>
        <dbReference type="ARBA" id="ARBA00038435"/>
    </source>
</evidence>
<dbReference type="Pfam" id="PF03553">
    <property type="entry name" value="Na_H_antiporter"/>
    <property type="match status" value="1"/>
</dbReference>
<feature type="transmembrane region" description="Helical" evidence="9">
    <location>
        <begin position="255"/>
        <end position="279"/>
    </location>
</feature>
<dbReference type="PANTHER" id="PTHR33451:SF6">
    <property type="entry name" value="NA(+)_H(+) ANTIPORTER NHAC"/>
    <property type="match status" value="1"/>
</dbReference>
<feature type="domain" description="Na+/H+ antiporter NhaC-like C-terminal" evidence="10">
    <location>
        <begin position="162"/>
        <end position="446"/>
    </location>
</feature>
<evidence type="ECO:0000313" key="12">
    <source>
        <dbReference type="Proteomes" id="UP001220670"/>
    </source>
</evidence>
<keyword evidence="3" id="KW-0050">Antiport</keyword>
<feature type="transmembrane region" description="Helical" evidence="9">
    <location>
        <begin position="12"/>
        <end position="29"/>
    </location>
</feature>
<keyword evidence="4" id="KW-1003">Cell membrane</keyword>
<dbReference type="GO" id="GO:0005886">
    <property type="term" value="C:plasma membrane"/>
    <property type="evidence" value="ECO:0007669"/>
    <property type="project" value="UniProtKB-SubCell"/>
</dbReference>
<keyword evidence="7 9" id="KW-0472">Membrane</keyword>
<organism evidence="11 12">
    <name type="scientific">Limosilactobacillus mucosae</name>
    <name type="common">Lactobacillus mucosae</name>
    <dbReference type="NCBI Taxonomy" id="97478"/>
    <lineage>
        <taxon>Bacteria</taxon>
        <taxon>Bacillati</taxon>
        <taxon>Bacillota</taxon>
        <taxon>Bacilli</taxon>
        <taxon>Lactobacillales</taxon>
        <taxon>Lactobacillaceae</taxon>
        <taxon>Limosilactobacillus</taxon>
    </lineage>
</organism>
<keyword evidence="5 9" id="KW-0812">Transmembrane</keyword>
<feature type="transmembrane region" description="Helical" evidence="9">
    <location>
        <begin position="112"/>
        <end position="136"/>
    </location>
</feature>
<feature type="transmembrane region" description="Helical" evidence="9">
    <location>
        <begin position="143"/>
        <end position="162"/>
    </location>
</feature>
<evidence type="ECO:0000256" key="3">
    <source>
        <dbReference type="ARBA" id="ARBA00022449"/>
    </source>
</evidence>
<comment type="caution">
    <text evidence="11">The sequence shown here is derived from an EMBL/GenBank/DDBJ whole genome shotgun (WGS) entry which is preliminary data.</text>
</comment>
<proteinExistence type="inferred from homology"/>
<feature type="transmembrane region" description="Helical" evidence="9">
    <location>
        <begin position="347"/>
        <end position="364"/>
    </location>
</feature>
<feature type="transmembrane region" description="Helical" evidence="9">
    <location>
        <begin position="35"/>
        <end position="54"/>
    </location>
</feature>
<feature type="transmembrane region" description="Helical" evidence="9">
    <location>
        <begin position="425"/>
        <end position="447"/>
    </location>
</feature>
<evidence type="ECO:0000256" key="2">
    <source>
        <dbReference type="ARBA" id="ARBA00022448"/>
    </source>
</evidence>